<reference evidence="1 2" key="1">
    <citation type="journal article" date="2018" name="Mol. Biol. Evol.">
        <title>Broad Genomic Sampling Reveals a Smut Pathogenic Ancestry of the Fungal Clade Ustilaginomycotina.</title>
        <authorList>
            <person name="Kijpornyongpan T."/>
            <person name="Mondo S.J."/>
            <person name="Barry K."/>
            <person name="Sandor L."/>
            <person name="Lee J."/>
            <person name="Lipzen A."/>
            <person name="Pangilinan J."/>
            <person name="LaButti K."/>
            <person name="Hainaut M."/>
            <person name="Henrissat B."/>
            <person name="Grigoriev I.V."/>
            <person name="Spatafora J.W."/>
            <person name="Aime M.C."/>
        </authorList>
    </citation>
    <scope>NUCLEOTIDE SEQUENCE [LARGE SCALE GENOMIC DNA]</scope>
    <source>
        <strain evidence="1 2">SA 807</strain>
    </source>
</reference>
<dbReference type="Proteomes" id="UP000245626">
    <property type="component" value="Unassembled WGS sequence"/>
</dbReference>
<name>A0ACD0P8M9_9BASI</name>
<keyword evidence="2" id="KW-1185">Reference proteome</keyword>
<accession>A0ACD0P8M9</accession>
<proteinExistence type="predicted"/>
<evidence type="ECO:0000313" key="2">
    <source>
        <dbReference type="Proteomes" id="UP000245626"/>
    </source>
</evidence>
<evidence type="ECO:0000313" key="1">
    <source>
        <dbReference type="EMBL" id="PWN54309.1"/>
    </source>
</evidence>
<protein>
    <submittedName>
        <fullName evidence="1">Uncharacterized protein</fullName>
    </submittedName>
</protein>
<sequence>MAPIPNFLVRLASAYLTQALTRKLSQSPLFFRVVDRAIHEFDHLPNRIQGKEVPRYQAPLGMRENEWDHDPGEPHNEPSPFPTSNQNRNSQATDTKPAPPSFQEAQRMRARQSYLESRRLAERDRKRREEEAVAHKRDSVADELRRLQDLLRSGDGGDKPK</sequence>
<gene>
    <name evidence="1" type="ORF">IE53DRAFT_323242</name>
</gene>
<dbReference type="EMBL" id="KZ819688">
    <property type="protein sequence ID" value="PWN54309.1"/>
    <property type="molecule type" value="Genomic_DNA"/>
</dbReference>
<organism evidence="1 2">
    <name type="scientific">Violaceomyces palustris</name>
    <dbReference type="NCBI Taxonomy" id="1673888"/>
    <lineage>
        <taxon>Eukaryota</taxon>
        <taxon>Fungi</taxon>
        <taxon>Dikarya</taxon>
        <taxon>Basidiomycota</taxon>
        <taxon>Ustilaginomycotina</taxon>
        <taxon>Ustilaginomycetes</taxon>
        <taxon>Violaceomycetales</taxon>
        <taxon>Violaceomycetaceae</taxon>
        <taxon>Violaceomyces</taxon>
    </lineage>
</organism>